<dbReference type="Gene3D" id="3.30.1280.10">
    <property type="entry name" value="Phosphoribosylformylglycinamidine synthase subunit PurS"/>
    <property type="match status" value="1"/>
</dbReference>
<dbReference type="GO" id="GO:0005524">
    <property type="term" value="F:ATP binding"/>
    <property type="evidence" value="ECO:0007669"/>
    <property type="project" value="UniProtKB-UniRule"/>
</dbReference>
<dbReference type="Pfam" id="PF02700">
    <property type="entry name" value="PurS"/>
    <property type="match status" value="1"/>
</dbReference>
<keyword evidence="8" id="KW-1185">Reference proteome</keyword>
<dbReference type="SUPFAM" id="SSF82697">
    <property type="entry name" value="PurS-like"/>
    <property type="match status" value="1"/>
</dbReference>
<dbReference type="RefSeq" id="WP_173220234.1">
    <property type="nucleotide sequence ID" value="NZ_CP048104.1"/>
</dbReference>
<dbReference type="NCBIfam" id="NF004630">
    <property type="entry name" value="PRK05974.1"/>
    <property type="match status" value="1"/>
</dbReference>
<dbReference type="GO" id="GO:0006189">
    <property type="term" value="P:'de novo' IMP biosynthetic process"/>
    <property type="evidence" value="ECO:0007669"/>
    <property type="project" value="UniProtKB-UniRule"/>
</dbReference>
<comment type="function">
    <text evidence="6">Part of the phosphoribosylformylglycinamidine synthase complex involved in the purines biosynthetic pathway. Catalyzes the ATP-dependent conversion of formylglycinamide ribonucleotide (FGAR) and glutamine to yield formylglycinamidine ribonucleotide (FGAM) and glutamate. The FGAM synthase complex is composed of three subunits. PurQ produces an ammonia molecule by converting glutamine to glutamate. PurL transfers the ammonia molecule to FGAR to form FGAM in an ATP-dependent manner. PurS interacts with PurQ and PurL and is thought to assist in the transfer of the ammonia molecule from PurQ to PurL.</text>
</comment>
<evidence type="ECO:0000256" key="6">
    <source>
        <dbReference type="HAMAP-Rule" id="MF_01926"/>
    </source>
</evidence>
<comment type="subcellular location">
    <subcellularLocation>
        <location evidence="6">Cytoplasm</location>
    </subcellularLocation>
</comment>
<accession>A0A7D3XP05</accession>
<dbReference type="InterPro" id="IPR036604">
    <property type="entry name" value="PurS-like_sf"/>
</dbReference>
<keyword evidence="5 6" id="KW-0067">ATP-binding</keyword>
<organism evidence="7 8">
    <name type="scientific">Kroppenstedtia pulmonis</name>
    <dbReference type="NCBI Taxonomy" id="1380685"/>
    <lineage>
        <taxon>Bacteria</taxon>
        <taxon>Bacillati</taxon>
        <taxon>Bacillota</taxon>
        <taxon>Bacilli</taxon>
        <taxon>Bacillales</taxon>
        <taxon>Thermoactinomycetaceae</taxon>
        <taxon>Kroppenstedtia</taxon>
    </lineage>
</organism>
<comment type="similarity">
    <text evidence="6">Belongs to the PurS family.</text>
</comment>
<name>A0A7D3XP05_9BACL</name>
<sequence>MIKATIVIRLKSSVVDPQGHAVKGSLHSLGFEEVQDVRIGKMIEVWLESADLEAAKVKVEAMCKQLLANPVIENYEYQLEEEA</sequence>
<evidence type="ECO:0000313" key="8">
    <source>
        <dbReference type="Proteomes" id="UP000503088"/>
    </source>
</evidence>
<reference evidence="7 8" key="1">
    <citation type="submission" date="2020-01" db="EMBL/GenBank/DDBJ databases">
        <authorList>
            <person name="Gulvik C.A."/>
            <person name="Batra D.G."/>
        </authorList>
    </citation>
    <scope>NUCLEOTIDE SEQUENCE [LARGE SCALE GENOMIC DNA]</scope>
    <source>
        <strain evidence="7 8">W9323</strain>
    </source>
</reference>
<protein>
    <recommendedName>
        <fullName evidence="6">Phosphoribosylformylglycinamidine synthase subunit PurS</fullName>
        <shortName evidence="6">FGAM synthase</shortName>
        <ecNumber evidence="6">6.3.5.3</ecNumber>
    </recommendedName>
    <alternativeName>
        <fullName evidence="6">Formylglycinamide ribonucleotide amidotransferase subunit III</fullName>
        <shortName evidence="6">FGAR amidotransferase III</shortName>
        <shortName evidence="6">FGAR-AT III</shortName>
    </alternativeName>
    <alternativeName>
        <fullName evidence="6">Phosphoribosylformylglycinamidine synthase subunit III</fullName>
    </alternativeName>
</protein>
<dbReference type="PANTHER" id="PTHR34696">
    <property type="entry name" value="PHOSPHORIBOSYLFORMYLGLYCINAMIDINE SYNTHASE SUBUNIT PURS"/>
    <property type="match status" value="1"/>
</dbReference>
<evidence type="ECO:0000256" key="1">
    <source>
        <dbReference type="ARBA" id="ARBA00022490"/>
    </source>
</evidence>
<dbReference type="GO" id="GO:0004642">
    <property type="term" value="F:phosphoribosylformylglycinamidine synthase activity"/>
    <property type="evidence" value="ECO:0007669"/>
    <property type="project" value="UniProtKB-UniRule"/>
</dbReference>
<dbReference type="AlphaFoldDB" id="A0A7D3XP05"/>
<keyword evidence="3 6" id="KW-0547">Nucleotide-binding</keyword>
<comment type="pathway">
    <text evidence="6">Purine metabolism; IMP biosynthesis via de novo pathway; 5-amino-1-(5-phospho-D-ribosyl)imidazole from N(2)-formyl-N(1)-(5-phospho-D-ribosyl)glycinamide: step 1/2.</text>
</comment>
<dbReference type="Proteomes" id="UP000503088">
    <property type="component" value="Chromosome"/>
</dbReference>
<keyword evidence="1 6" id="KW-0963">Cytoplasm</keyword>
<gene>
    <name evidence="6 7" type="primary">purS</name>
    <name evidence="7" type="ORF">GXN76_02595</name>
</gene>
<evidence type="ECO:0000313" key="7">
    <source>
        <dbReference type="EMBL" id="QKG83467.1"/>
    </source>
</evidence>
<evidence type="ECO:0000256" key="3">
    <source>
        <dbReference type="ARBA" id="ARBA00022741"/>
    </source>
</evidence>
<dbReference type="KEGG" id="kpul:GXN76_02595"/>
<dbReference type="PANTHER" id="PTHR34696:SF1">
    <property type="entry name" value="PHOSPHORIBOSYLFORMYLGLYCINAMIDINE SYNTHASE SUBUNIT PURS"/>
    <property type="match status" value="1"/>
</dbReference>
<dbReference type="UniPathway" id="UPA00074">
    <property type="reaction ID" value="UER00128"/>
</dbReference>
<evidence type="ECO:0000256" key="5">
    <source>
        <dbReference type="ARBA" id="ARBA00022840"/>
    </source>
</evidence>
<keyword evidence="2 6" id="KW-0436">Ligase</keyword>
<keyword evidence="4 6" id="KW-0658">Purine biosynthesis</keyword>
<dbReference type="NCBIfam" id="TIGR00302">
    <property type="entry name" value="phosphoribosylformylglycinamidine synthase subunit PurS"/>
    <property type="match status" value="1"/>
</dbReference>
<evidence type="ECO:0000256" key="2">
    <source>
        <dbReference type="ARBA" id="ARBA00022598"/>
    </source>
</evidence>
<comment type="catalytic activity">
    <reaction evidence="6">
        <text>N(2)-formyl-N(1)-(5-phospho-beta-D-ribosyl)glycinamide + L-glutamine + ATP + H2O = 2-formamido-N(1)-(5-O-phospho-beta-D-ribosyl)acetamidine + L-glutamate + ADP + phosphate + H(+)</text>
        <dbReference type="Rhea" id="RHEA:17129"/>
        <dbReference type="ChEBI" id="CHEBI:15377"/>
        <dbReference type="ChEBI" id="CHEBI:15378"/>
        <dbReference type="ChEBI" id="CHEBI:29985"/>
        <dbReference type="ChEBI" id="CHEBI:30616"/>
        <dbReference type="ChEBI" id="CHEBI:43474"/>
        <dbReference type="ChEBI" id="CHEBI:58359"/>
        <dbReference type="ChEBI" id="CHEBI:147286"/>
        <dbReference type="ChEBI" id="CHEBI:147287"/>
        <dbReference type="ChEBI" id="CHEBI:456216"/>
        <dbReference type="EC" id="6.3.5.3"/>
    </reaction>
</comment>
<dbReference type="EMBL" id="CP048104">
    <property type="protein sequence ID" value="QKG83467.1"/>
    <property type="molecule type" value="Genomic_DNA"/>
</dbReference>
<dbReference type="InterPro" id="IPR003850">
    <property type="entry name" value="PurS"/>
</dbReference>
<dbReference type="EC" id="6.3.5.3" evidence="6"/>
<dbReference type="HAMAP" id="MF_01926">
    <property type="entry name" value="PurS"/>
    <property type="match status" value="1"/>
</dbReference>
<evidence type="ECO:0000256" key="4">
    <source>
        <dbReference type="ARBA" id="ARBA00022755"/>
    </source>
</evidence>
<dbReference type="GO" id="GO:0005737">
    <property type="term" value="C:cytoplasm"/>
    <property type="evidence" value="ECO:0007669"/>
    <property type="project" value="UniProtKB-SubCell"/>
</dbReference>
<comment type="subunit">
    <text evidence="6">Part of the FGAM synthase complex composed of 1 PurL, 1 PurQ and 2 PurS subunits.</text>
</comment>
<proteinExistence type="inferred from homology"/>